<dbReference type="Pfam" id="PF00651">
    <property type="entry name" value="BTB"/>
    <property type="match status" value="1"/>
</dbReference>
<feature type="compositionally biased region" description="Polar residues" evidence="2">
    <location>
        <begin position="693"/>
        <end position="705"/>
    </location>
</feature>
<comment type="caution">
    <text evidence="4">The sequence shown here is derived from an EMBL/GenBank/DDBJ whole genome shotgun (WGS) entry which is preliminary data.</text>
</comment>
<dbReference type="PROSITE" id="PS50012">
    <property type="entry name" value="RCC1_3"/>
    <property type="match status" value="1"/>
</dbReference>
<dbReference type="SUPFAM" id="SSF50985">
    <property type="entry name" value="RCC1/BLIP-II"/>
    <property type="match status" value="1"/>
</dbReference>
<name>A0ABQ8XFA1_9EUKA</name>
<evidence type="ECO:0000259" key="3">
    <source>
        <dbReference type="PROSITE" id="PS50097"/>
    </source>
</evidence>
<dbReference type="InterPro" id="IPR011333">
    <property type="entry name" value="SKP1/BTB/POZ_sf"/>
</dbReference>
<dbReference type="InterPro" id="IPR000210">
    <property type="entry name" value="BTB/POZ_dom"/>
</dbReference>
<evidence type="ECO:0000256" key="1">
    <source>
        <dbReference type="PROSITE-ProRule" id="PRU00235"/>
    </source>
</evidence>
<dbReference type="Gene3D" id="3.30.710.10">
    <property type="entry name" value="Potassium Channel Kv1.1, Chain A"/>
    <property type="match status" value="1"/>
</dbReference>
<proteinExistence type="predicted"/>
<evidence type="ECO:0000313" key="5">
    <source>
        <dbReference type="Proteomes" id="UP001150062"/>
    </source>
</evidence>
<feature type="region of interest" description="Disordered" evidence="2">
    <location>
        <begin position="522"/>
        <end position="585"/>
    </location>
</feature>
<evidence type="ECO:0000313" key="4">
    <source>
        <dbReference type="EMBL" id="KAJ6231136.1"/>
    </source>
</evidence>
<dbReference type="SUPFAM" id="SSF54695">
    <property type="entry name" value="POZ domain"/>
    <property type="match status" value="1"/>
</dbReference>
<evidence type="ECO:0000256" key="2">
    <source>
        <dbReference type="SAM" id="MobiDB-lite"/>
    </source>
</evidence>
<reference evidence="4" key="1">
    <citation type="submission" date="2022-08" db="EMBL/GenBank/DDBJ databases">
        <title>Novel sulfate-reducing endosymbionts in the free-living metamonad Anaeramoeba.</title>
        <authorList>
            <person name="Jerlstrom-Hultqvist J."/>
            <person name="Cepicka I."/>
            <person name="Gallot-Lavallee L."/>
            <person name="Salas-Leiva D."/>
            <person name="Curtis B.A."/>
            <person name="Zahonova K."/>
            <person name="Pipaliya S."/>
            <person name="Dacks J."/>
            <person name="Roger A.J."/>
        </authorList>
    </citation>
    <scope>NUCLEOTIDE SEQUENCE</scope>
    <source>
        <strain evidence="4">Schooner1</strain>
    </source>
</reference>
<dbReference type="Pfam" id="PF00415">
    <property type="entry name" value="RCC1"/>
    <property type="match status" value="1"/>
</dbReference>
<organism evidence="4 5">
    <name type="scientific">Anaeramoeba flamelloides</name>
    <dbReference type="NCBI Taxonomy" id="1746091"/>
    <lineage>
        <taxon>Eukaryota</taxon>
        <taxon>Metamonada</taxon>
        <taxon>Anaeramoebidae</taxon>
        <taxon>Anaeramoeba</taxon>
    </lineage>
</organism>
<dbReference type="PROSITE" id="PS50097">
    <property type="entry name" value="BTB"/>
    <property type="match status" value="1"/>
</dbReference>
<feature type="compositionally biased region" description="Basic and acidic residues" evidence="2">
    <location>
        <begin position="570"/>
        <end position="585"/>
    </location>
</feature>
<feature type="region of interest" description="Disordered" evidence="2">
    <location>
        <begin position="679"/>
        <end position="738"/>
    </location>
</feature>
<dbReference type="Proteomes" id="UP001150062">
    <property type="component" value="Unassembled WGS sequence"/>
</dbReference>
<gene>
    <name evidence="4" type="ORF">M0813_06236</name>
</gene>
<dbReference type="EMBL" id="JAOAOG010000303">
    <property type="protein sequence ID" value="KAJ6231136.1"/>
    <property type="molecule type" value="Genomic_DNA"/>
</dbReference>
<dbReference type="InterPro" id="IPR009091">
    <property type="entry name" value="RCC1/BLIP-II"/>
</dbReference>
<keyword evidence="5" id="KW-1185">Reference proteome</keyword>
<sequence length="846" mass="99778">MNLKQETTKKGNKRIKAYEFKNNAIKSCQFNFGMIGSNKQSVLFYIDQKNSLMIRRRFKIYLDFVRSYDTVFDKSSFQEFEKVEKTHNPYGKIIKINSGYHHYILRTESGKIIRYGRDKYLEYGFRKEKRNYKYGFSIIKFFQNQSLQVTKVYGSYYMSYFLCSNSDLYYCGNVDFLHNTREVNNYLSETNPIQNKNENNDDFKSEIILCTQDVKQCWVNQFSPNLFFQKNGSDQEKEVEALYAMGNDVHFQLAIGSKTPNKIRSYPVRVPKINSNEIVDLAFGATFSTILIKKKSNLKNWVYVAGFNKKSASKFQKIKELTNKNIKTIHASRNLALARSYNNDLWLWDNKSLQEIPNSNLRSTKNFKLMLRKIEFDHFPPHFDYKISSGAQNNFFFHLQNCKDKDLRNDLFALLKSGILTDLTIPKGIKVHKLFMEIRLKCKSDIIIKNLEKYKASTIRNFIKYVYTGKIFDQKYFSIIRRIVKKFKLTDLSLKTLKRDLVTMYYDVDSIDFNIITTQEIPESDQQQTEKNSKNKPNQKKRKGKKNNKNNNKKNNKNKNNNNNNNNNGKKSELNKSKEEKTKKTEIVDKIGDVKNIPIKKQEINNNINNRENGKKNQNHNNNNNLLFVFNGEDIIIDEPLNNKNKKNTNKVLFTLKETGGEKYEIILTSDNELKKININDQNNNNSTLNTNKESISNQDTQQNNKVEKMIGKDQKYKNKNKDLNDNSKKNEIGKENNKQKNFSKIQVHKFILCARCALFRNFFELYGSELNEIKDYTGNSYPFFEVLIKFLYTNKIEVNDLLQYDDPQSILEELFDSINFYQLHKNTRPRECLIQIKNYLKSYFK</sequence>
<feature type="compositionally biased region" description="Basic and acidic residues" evidence="2">
    <location>
        <begin position="706"/>
        <end position="738"/>
    </location>
</feature>
<dbReference type="InterPro" id="IPR000408">
    <property type="entry name" value="Reg_chr_condens"/>
</dbReference>
<feature type="compositionally biased region" description="Low complexity" evidence="2">
    <location>
        <begin position="558"/>
        <end position="569"/>
    </location>
</feature>
<dbReference type="Gene3D" id="2.130.10.30">
    <property type="entry name" value="Regulator of chromosome condensation 1/beta-lactamase-inhibitor protein II"/>
    <property type="match status" value="2"/>
</dbReference>
<feature type="compositionally biased region" description="Low complexity" evidence="2">
    <location>
        <begin position="679"/>
        <end position="692"/>
    </location>
</feature>
<accession>A0ABQ8XFA1</accession>
<protein>
    <recommendedName>
        <fullName evidence="3">BTB domain-containing protein</fullName>
    </recommendedName>
</protein>
<feature type="domain" description="BTB" evidence="3">
    <location>
        <begin position="746"/>
        <end position="801"/>
    </location>
</feature>
<feature type="repeat" description="RCC1" evidence="1">
    <location>
        <begin position="240"/>
        <end position="294"/>
    </location>
</feature>
<dbReference type="CDD" id="cd18186">
    <property type="entry name" value="BTB_POZ_ZBTB_KLHL-like"/>
    <property type="match status" value="1"/>
</dbReference>
<feature type="compositionally biased region" description="Basic residues" evidence="2">
    <location>
        <begin position="537"/>
        <end position="557"/>
    </location>
</feature>